<dbReference type="AlphaFoldDB" id="A0A6J4N5P1"/>
<evidence type="ECO:0000313" key="3">
    <source>
        <dbReference type="EMBL" id="CAA9378739.1"/>
    </source>
</evidence>
<dbReference type="EMBL" id="CADCUS010000019">
    <property type="protein sequence ID" value="CAA9378739.1"/>
    <property type="molecule type" value="Genomic_DNA"/>
</dbReference>
<feature type="domain" description="DUF559" evidence="2">
    <location>
        <begin position="192"/>
        <end position="250"/>
    </location>
</feature>
<gene>
    <name evidence="3" type="ORF">AVDCRST_MAG66-153</name>
</gene>
<feature type="compositionally biased region" description="Low complexity" evidence="1">
    <location>
        <begin position="60"/>
        <end position="71"/>
    </location>
</feature>
<name>A0A6J4N5P1_9PSEU</name>
<feature type="compositionally biased region" description="Basic residues" evidence="1">
    <location>
        <begin position="1"/>
        <end position="15"/>
    </location>
</feature>
<protein>
    <recommendedName>
        <fullName evidence="2">DUF559 domain-containing protein</fullName>
    </recommendedName>
</protein>
<dbReference type="Pfam" id="PF04480">
    <property type="entry name" value="DUF559"/>
    <property type="match status" value="1"/>
</dbReference>
<dbReference type="InterPro" id="IPR007569">
    <property type="entry name" value="DUF559"/>
</dbReference>
<evidence type="ECO:0000256" key="1">
    <source>
        <dbReference type="SAM" id="MobiDB-lite"/>
    </source>
</evidence>
<evidence type="ECO:0000259" key="2">
    <source>
        <dbReference type="Pfam" id="PF04480"/>
    </source>
</evidence>
<organism evidence="3">
    <name type="scientific">uncultured Pseudonocardia sp</name>
    <dbReference type="NCBI Taxonomy" id="211455"/>
    <lineage>
        <taxon>Bacteria</taxon>
        <taxon>Bacillati</taxon>
        <taxon>Actinomycetota</taxon>
        <taxon>Actinomycetes</taxon>
        <taxon>Pseudonocardiales</taxon>
        <taxon>Pseudonocardiaceae</taxon>
        <taxon>Pseudonocardia</taxon>
        <taxon>environmental samples</taxon>
    </lineage>
</organism>
<reference evidence="3" key="1">
    <citation type="submission" date="2020-02" db="EMBL/GenBank/DDBJ databases">
        <authorList>
            <person name="Meier V. D."/>
        </authorList>
    </citation>
    <scope>NUCLEOTIDE SEQUENCE</scope>
    <source>
        <strain evidence="3">AVDCRST_MAG66</strain>
    </source>
</reference>
<sequence length="264" mass="28829">MAAARRPRHRRRRGRPGAAVLRRGRPGRSARGAVGLLGGGGARRVVRPARRPGRGDAARRPPALFPAGPARAPRPPRPRGDHAAARRPLTTPERTARDLARRAPTVDAAVVAVDALCHRWDLDPAAVLVPTPGARGVRRFPEVLRLADRRSGSPMETRIRLALVRARAARPRAAAPGPARRPPLRTGPGLPTAKLAIEHNGADHLTAERHHRDLLREQLLVAAGWRIVRFDAATVLFRPDLVVARVVAELRVRLPRRALAPRLR</sequence>
<feature type="region of interest" description="Disordered" evidence="1">
    <location>
        <begin position="1"/>
        <end position="99"/>
    </location>
</feature>
<accession>A0A6J4N5P1</accession>
<proteinExistence type="predicted"/>